<feature type="transmembrane region" description="Helical" evidence="6">
    <location>
        <begin position="201"/>
        <end position="221"/>
    </location>
</feature>
<evidence type="ECO:0000313" key="9">
    <source>
        <dbReference type="Proteomes" id="UP000632659"/>
    </source>
</evidence>
<feature type="domain" description="ABC3 transporter permease C-terminal" evidence="7">
    <location>
        <begin position="554"/>
        <end position="663"/>
    </location>
</feature>
<feature type="transmembrane region" description="Helical" evidence="6">
    <location>
        <begin position="227"/>
        <end position="254"/>
    </location>
</feature>
<evidence type="ECO:0000256" key="4">
    <source>
        <dbReference type="ARBA" id="ARBA00022989"/>
    </source>
</evidence>
<feature type="domain" description="ABC3 transporter permease C-terminal" evidence="7">
    <location>
        <begin position="66"/>
        <end position="182"/>
    </location>
</feature>
<evidence type="ECO:0000256" key="5">
    <source>
        <dbReference type="ARBA" id="ARBA00023136"/>
    </source>
</evidence>
<dbReference type="GO" id="GO:0055085">
    <property type="term" value="P:transmembrane transport"/>
    <property type="evidence" value="ECO:0007669"/>
    <property type="project" value="UniProtKB-UniRule"/>
</dbReference>
<dbReference type="InterPro" id="IPR052536">
    <property type="entry name" value="ABC-4_Integral_Memb_Prot"/>
</dbReference>
<dbReference type="AlphaFoldDB" id="A0A8J6NZA9"/>
<evidence type="ECO:0000256" key="6">
    <source>
        <dbReference type="PIRNR" id="PIRNR018968"/>
    </source>
</evidence>
<evidence type="ECO:0000256" key="3">
    <source>
        <dbReference type="ARBA" id="ARBA00022692"/>
    </source>
</evidence>
<protein>
    <submittedName>
        <fullName evidence="8">ABC transporter permease</fullName>
    </submittedName>
</protein>
<dbReference type="RefSeq" id="WP_187536147.1">
    <property type="nucleotide sequence ID" value="NZ_JACRTL010000001.1"/>
</dbReference>
<keyword evidence="2 6" id="KW-1003">Cell membrane</keyword>
<dbReference type="EMBL" id="JACRTL010000001">
    <property type="protein sequence ID" value="MBC8609709.1"/>
    <property type="molecule type" value="Genomic_DNA"/>
</dbReference>
<dbReference type="GO" id="GO:0005886">
    <property type="term" value="C:plasma membrane"/>
    <property type="evidence" value="ECO:0007669"/>
    <property type="project" value="UniProtKB-SubCell"/>
</dbReference>
<sequence>MKHGFYPKLAMTGISKNRKTYIPYILTCIGMVMMYYIVSFLSVNDSVRDLRGGNEMQMILQMGCGVIGFFSLVFLFYTNSFLMRRRKKEFGLYNILGMGKWNLARILFFECLIIAVIALAAGLFCGIMFSKIAELVMIHILQGEVNFSFSIDFSVIVQTVSVFCLIFLLIFLNALRQIRLANPVELLRSETVGEKPPRVNWVFALLGVIILAGAYYLAVSIKDPMSALIWFFVAVIMVIIATYLLFIAGSVALCRILQKNKRYYYKTNHFVSVSSMVYRMKRNGAGLASICILSTMVLVMLSSTVCLYLGTEDSMRNRYPRNIVIDTFSVEDQSVGTVHQAISDTLQQYHVNEKDLLHYRYLDVGGYFKDDQVIFDQSSLSGLGLSDTENIRQLFVVPLEDYNQLMDKQETLAENEVMIYNTKDSEYPYDTITLQSGGTWNVKKVVPDFVDNGVDAMQIIPTMYLFVPDMQAMEQIFDAQAEIYGDNRSYKHDYYGFDLSCDDEMQIRVAGTLREKVQELTSDEDFPRVTVESAAEERTGFYALYGGMFFLGVLLGIVFILGAVLIMYYKQITEGYEDQKRFEILQKVGMTKKGIKKSVNSQVLTVFFLPLIAAGVHVGFAFPLIHKLLALFSLTNTWLLIGITVGSYLLFALFYVVVYLITSKSYYGIVSRKES</sequence>
<feature type="transmembrane region" description="Helical" evidence="6">
    <location>
        <begin position="285"/>
        <end position="310"/>
    </location>
</feature>
<evidence type="ECO:0000259" key="7">
    <source>
        <dbReference type="Pfam" id="PF02687"/>
    </source>
</evidence>
<reference evidence="8" key="1">
    <citation type="submission" date="2020-08" db="EMBL/GenBank/DDBJ databases">
        <title>Genome public.</title>
        <authorList>
            <person name="Liu C."/>
            <person name="Sun Q."/>
        </authorList>
    </citation>
    <scope>NUCLEOTIDE SEQUENCE</scope>
    <source>
        <strain evidence="8">NSJ-15</strain>
    </source>
</reference>
<keyword evidence="6" id="KW-0813">Transport</keyword>
<dbReference type="PIRSF" id="PIRSF018968">
    <property type="entry name" value="ABC_permease_BceB"/>
    <property type="match status" value="1"/>
</dbReference>
<comment type="subcellular location">
    <subcellularLocation>
        <location evidence="1 6">Cell membrane</location>
        <topology evidence="1 6">Multi-pass membrane protein</topology>
    </subcellularLocation>
</comment>
<feature type="transmembrane region" description="Helical" evidence="6">
    <location>
        <begin position="103"/>
        <end position="129"/>
    </location>
</feature>
<comment type="caution">
    <text evidence="8">The sequence shown here is derived from an EMBL/GenBank/DDBJ whole genome shotgun (WGS) entry which is preliminary data.</text>
</comment>
<keyword evidence="4 6" id="KW-1133">Transmembrane helix</keyword>
<feature type="transmembrane region" description="Helical" evidence="6">
    <location>
        <begin position="542"/>
        <end position="569"/>
    </location>
</feature>
<dbReference type="PANTHER" id="PTHR46795">
    <property type="entry name" value="ABC TRANSPORTER PERMEASE-RELATED-RELATED"/>
    <property type="match status" value="1"/>
</dbReference>
<organism evidence="8 9">
    <name type="scientific">Massiliimalia timonensis</name>
    <dbReference type="NCBI Taxonomy" id="1987501"/>
    <lineage>
        <taxon>Bacteria</taxon>
        <taxon>Bacillati</taxon>
        <taxon>Bacillota</taxon>
        <taxon>Clostridia</taxon>
        <taxon>Eubacteriales</taxon>
        <taxon>Oscillospiraceae</taxon>
        <taxon>Massiliimalia</taxon>
    </lineage>
</organism>
<feature type="transmembrane region" description="Helical" evidence="6">
    <location>
        <begin position="21"/>
        <end position="38"/>
    </location>
</feature>
<feature type="transmembrane region" description="Helical" evidence="6">
    <location>
        <begin position="603"/>
        <end position="625"/>
    </location>
</feature>
<feature type="transmembrane region" description="Helical" evidence="6">
    <location>
        <begin position="637"/>
        <end position="662"/>
    </location>
</feature>
<dbReference type="Pfam" id="PF02687">
    <property type="entry name" value="FtsX"/>
    <property type="match status" value="2"/>
</dbReference>
<keyword evidence="9" id="KW-1185">Reference proteome</keyword>
<dbReference type="PANTHER" id="PTHR46795:SF3">
    <property type="entry name" value="ABC TRANSPORTER PERMEASE"/>
    <property type="match status" value="1"/>
</dbReference>
<accession>A0A8J6NZA9</accession>
<dbReference type="InterPro" id="IPR003838">
    <property type="entry name" value="ABC3_permease_C"/>
</dbReference>
<dbReference type="Proteomes" id="UP000632659">
    <property type="component" value="Unassembled WGS sequence"/>
</dbReference>
<name>A0A8J6NZA9_9FIRM</name>
<evidence type="ECO:0000313" key="8">
    <source>
        <dbReference type="EMBL" id="MBC8609709.1"/>
    </source>
</evidence>
<dbReference type="InterPro" id="IPR027022">
    <property type="entry name" value="ABC_permease_BceB-typ"/>
</dbReference>
<keyword evidence="5 6" id="KW-0472">Membrane</keyword>
<feature type="transmembrane region" description="Helical" evidence="6">
    <location>
        <begin position="149"/>
        <end position="172"/>
    </location>
</feature>
<evidence type="ECO:0000256" key="1">
    <source>
        <dbReference type="ARBA" id="ARBA00004651"/>
    </source>
</evidence>
<proteinExistence type="inferred from homology"/>
<feature type="transmembrane region" description="Helical" evidence="6">
    <location>
        <begin position="58"/>
        <end position="82"/>
    </location>
</feature>
<evidence type="ECO:0000256" key="2">
    <source>
        <dbReference type="ARBA" id="ARBA00022475"/>
    </source>
</evidence>
<keyword evidence="3 6" id="KW-0812">Transmembrane</keyword>
<comment type="similarity">
    <text evidence="6">Belongs to the ABC-4 integral membrane protein family.</text>
</comment>
<gene>
    <name evidence="8" type="ORF">H8702_01060</name>
</gene>